<reference evidence="1" key="1">
    <citation type="submission" date="2020-11" db="EMBL/GenBank/DDBJ databases">
        <authorList>
            <person name="Tran Van P."/>
        </authorList>
    </citation>
    <scope>NUCLEOTIDE SEQUENCE</scope>
</reference>
<dbReference type="PANTHER" id="PTHR46628">
    <property type="entry name" value="PIRNA BIOGENESIS PROTEIN EXD1"/>
    <property type="match status" value="1"/>
</dbReference>
<organism evidence="1">
    <name type="scientific">Oppiella nova</name>
    <dbReference type="NCBI Taxonomy" id="334625"/>
    <lineage>
        <taxon>Eukaryota</taxon>
        <taxon>Metazoa</taxon>
        <taxon>Ecdysozoa</taxon>
        <taxon>Arthropoda</taxon>
        <taxon>Chelicerata</taxon>
        <taxon>Arachnida</taxon>
        <taxon>Acari</taxon>
        <taxon>Acariformes</taxon>
        <taxon>Sarcoptiformes</taxon>
        <taxon>Oribatida</taxon>
        <taxon>Brachypylina</taxon>
        <taxon>Oppioidea</taxon>
        <taxon>Oppiidae</taxon>
        <taxon>Oppiella</taxon>
    </lineage>
</organism>
<keyword evidence="2" id="KW-1185">Reference proteome</keyword>
<name>A0A7R9ME84_9ACAR</name>
<dbReference type="EMBL" id="OC930119">
    <property type="protein sequence ID" value="CAD7658571.1"/>
    <property type="molecule type" value="Genomic_DNA"/>
</dbReference>
<dbReference type="GO" id="GO:1990923">
    <property type="term" value="C:PET complex"/>
    <property type="evidence" value="ECO:0007669"/>
    <property type="project" value="TreeGrafter"/>
</dbReference>
<dbReference type="InterPro" id="IPR012337">
    <property type="entry name" value="RNaseH-like_sf"/>
</dbReference>
<dbReference type="PANTHER" id="PTHR46628:SF1">
    <property type="entry name" value="PIRNA BIOGENESIS PROTEIN EXD1"/>
    <property type="match status" value="1"/>
</dbReference>
<dbReference type="GO" id="GO:0003676">
    <property type="term" value="F:nucleic acid binding"/>
    <property type="evidence" value="ECO:0007669"/>
    <property type="project" value="InterPro"/>
</dbReference>
<dbReference type="SUPFAM" id="SSF53098">
    <property type="entry name" value="Ribonuclease H-like"/>
    <property type="match status" value="1"/>
</dbReference>
<evidence type="ECO:0008006" key="3">
    <source>
        <dbReference type="Google" id="ProtNLM"/>
    </source>
</evidence>
<gene>
    <name evidence="1" type="ORF">ONB1V03_LOCUS15192</name>
</gene>
<dbReference type="InterPro" id="IPR052144">
    <property type="entry name" value="piRNA_biogenesis_EXD1"/>
</dbReference>
<dbReference type="EMBL" id="CAJPVJ010015294">
    <property type="protein sequence ID" value="CAG2175757.1"/>
    <property type="molecule type" value="Genomic_DNA"/>
</dbReference>
<evidence type="ECO:0000313" key="1">
    <source>
        <dbReference type="EMBL" id="CAD7658571.1"/>
    </source>
</evidence>
<dbReference type="InterPro" id="IPR036397">
    <property type="entry name" value="RNaseH_sf"/>
</dbReference>
<dbReference type="OrthoDB" id="26838at2759"/>
<sequence length="414" mass="47098">MAKCVKLMVWNREPETVALIKGLMGSVVEIVQTDGNRVVGTVDNYTLSDGDYVFELIRTSIGGKFIGYYRIFDCEVKKWRLKEWTPPKNGTHYMDNTSINGSVNSGSDESCKVIIPSQLNGNAEEEPMVEENEADHLFVNPEVESINLLEDDIPIAINLSHLTLKTSDNLVVVDKMGDNLDAIINSMMASNCVGFELFGEEIGRNGSVEWMSVATAEAIYVFNAHNKDIVLSLKPVLQSREVRKVVFNCRHLSDALYHLFGIQLKAVIDIRVFDLFVQRKRANEALENHMAFHLPKLRTFDEILSDQLMIKVPQLYKNLNYKHFSVRVQNAIIIKTVFLRQLYALLNHQLLEELIIMTARCERSLRLANDLQYGVLKGDDALSHMLDEPINDCERTERRHIGLPAVHLSKPLKR</sequence>
<protein>
    <recommendedName>
        <fullName evidence="3">3'-5' exonuclease domain-containing protein</fullName>
    </recommendedName>
</protein>
<dbReference type="GO" id="GO:0034587">
    <property type="term" value="P:piRNA processing"/>
    <property type="evidence" value="ECO:0007669"/>
    <property type="project" value="TreeGrafter"/>
</dbReference>
<dbReference type="AlphaFoldDB" id="A0A7R9ME84"/>
<proteinExistence type="predicted"/>
<dbReference type="Proteomes" id="UP000728032">
    <property type="component" value="Unassembled WGS sequence"/>
</dbReference>
<accession>A0A7R9ME84</accession>
<evidence type="ECO:0000313" key="2">
    <source>
        <dbReference type="Proteomes" id="UP000728032"/>
    </source>
</evidence>
<dbReference type="Gene3D" id="3.30.420.10">
    <property type="entry name" value="Ribonuclease H-like superfamily/Ribonuclease H"/>
    <property type="match status" value="1"/>
</dbReference>